<dbReference type="InterPro" id="IPR010093">
    <property type="entry name" value="SinI_DNA-bd"/>
</dbReference>
<reference evidence="3" key="1">
    <citation type="submission" date="2016-10" db="EMBL/GenBank/DDBJ databases">
        <authorList>
            <person name="Varghese N."/>
            <person name="Submissions S."/>
        </authorList>
    </citation>
    <scope>NUCLEOTIDE SEQUENCE [LARGE SCALE GENOMIC DNA]</scope>
    <source>
        <strain evidence="3">DSM 3695</strain>
    </source>
</reference>
<dbReference type="OrthoDB" id="679273at2"/>
<proteinExistence type="predicted"/>
<dbReference type="NCBIfam" id="TIGR01764">
    <property type="entry name" value="excise"/>
    <property type="match status" value="1"/>
</dbReference>
<accession>A0A1I0QIT0</accession>
<keyword evidence="3" id="KW-1185">Reference proteome</keyword>
<evidence type="ECO:0000259" key="1">
    <source>
        <dbReference type="Pfam" id="PF12728"/>
    </source>
</evidence>
<dbReference type="Pfam" id="PF12728">
    <property type="entry name" value="HTH_17"/>
    <property type="match status" value="1"/>
</dbReference>
<evidence type="ECO:0000313" key="2">
    <source>
        <dbReference type="EMBL" id="SEW27094.1"/>
    </source>
</evidence>
<dbReference type="InterPro" id="IPR009061">
    <property type="entry name" value="DNA-bd_dom_put_sf"/>
</dbReference>
<feature type="domain" description="Helix-turn-helix" evidence="1">
    <location>
        <begin position="42"/>
        <end position="89"/>
    </location>
</feature>
<evidence type="ECO:0000313" key="3">
    <source>
        <dbReference type="Proteomes" id="UP000199310"/>
    </source>
</evidence>
<dbReference type="RefSeq" id="WP_089892607.1">
    <property type="nucleotide sequence ID" value="NZ_FOJG01000001.1"/>
</dbReference>
<gene>
    <name evidence="2" type="ORF">SAMN04488122_1507</name>
</gene>
<dbReference type="AlphaFoldDB" id="A0A1I0QIT0"/>
<dbReference type="GO" id="GO:0003677">
    <property type="term" value="F:DNA binding"/>
    <property type="evidence" value="ECO:0007669"/>
    <property type="project" value="InterPro"/>
</dbReference>
<dbReference type="EMBL" id="FOJG01000001">
    <property type="protein sequence ID" value="SEW27094.1"/>
    <property type="molecule type" value="Genomic_DNA"/>
</dbReference>
<dbReference type="SUPFAM" id="SSF46955">
    <property type="entry name" value="Putative DNA-binding domain"/>
    <property type="match status" value="1"/>
</dbReference>
<sequence>MDNVLLTVLPIEQLRTFISEAVGCEFSKRFADVQPENQSPELLTRKEAAKLLSISLPTLLDFTKSGKITGYRLGTRVRYKRSELEQSLTQIQSVKSKGGNHGTR</sequence>
<dbReference type="Proteomes" id="UP000199310">
    <property type="component" value="Unassembled WGS sequence"/>
</dbReference>
<organism evidence="2 3">
    <name type="scientific">Chitinophaga arvensicola</name>
    <dbReference type="NCBI Taxonomy" id="29529"/>
    <lineage>
        <taxon>Bacteria</taxon>
        <taxon>Pseudomonadati</taxon>
        <taxon>Bacteroidota</taxon>
        <taxon>Chitinophagia</taxon>
        <taxon>Chitinophagales</taxon>
        <taxon>Chitinophagaceae</taxon>
        <taxon>Chitinophaga</taxon>
    </lineage>
</organism>
<name>A0A1I0QIT0_9BACT</name>
<dbReference type="InterPro" id="IPR041657">
    <property type="entry name" value="HTH_17"/>
</dbReference>
<dbReference type="STRING" id="29529.SAMN04488122_1507"/>
<protein>
    <submittedName>
        <fullName evidence="2">DNA binding domain-containing protein, excisionase family</fullName>
    </submittedName>
</protein>